<evidence type="ECO:0000313" key="1">
    <source>
        <dbReference type="EMBL" id="VDI82186.1"/>
    </source>
</evidence>
<evidence type="ECO:0000313" key="2">
    <source>
        <dbReference type="Proteomes" id="UP000596742"/>
    </source>
</evidence>
<keyword evidence="2" id="KW-1185">Reference proteome</keyword>
<proteinExistence type="predicted"/>
<dbReference type="AlphaFoldDB" id="A0A8B6HNX7"/>
<organism evidence="1 2">
    <name type="scientific">Mytilus galloprovincialis</name>
    <name type="common">Mediterranean mussel</name>
    <dbReference type="NCBI Taxonomy" id="29158"/>
    <lineage>
        <taxon>Eukaryota</taxon>
        <taxon>Metazoa</taxon>
        <taxon>Spiralia</taxon>
        <taxon>Lophotrochozoa</taxon>
        <taxon>Mollusca</taxon>
        <taxon>Bivalvia</taxon>
        <taxon>Autobranchia</taxon>
        <taxon>Pteriomorphia</taxon>
        <taxon>Mytilida</taxon>
        <taxon>Mytiloidea</taxon>
        <taxon>Mytilidae</taxon>
        <taxon>Mytilinae</taxon>
        <taxon>Mytilus</taxon>
    </lineage>
</organism>
<name>A0A8B6HNX7_MYTGA</name>
<dbReference type="Proteomes" id="UP000596742">
    <property type="component" value="Unassembled WGS sequence"/>
</dbReference>
<protein>
    <submittedName>
        <fullName evidence="1">Uncharacterized protein</fullName>
    </submittedName>
</protein>
<comment type="caution">
    <text evidence="1">The sequence shown here is derived from an EMBL/GenBank/DDBJ whole genome shotgun (WGS) entry which is preliminary data.</text>
</comment>
<accession>A0A8B6HNX7</accession>
<dbReference type="EMBL" id="UYJE01010329">
    <property type="protein sequence ID" value="VDI82186.1"/>
    <property type="molecule type" value="Genomic_DNA"/>
</dbReference>
<sequence>MDKISDDSGRVELLGQSGGIINIFTGDTEINKDRPFNPTDIVTTPRDNIIVADIFTDTLHILSNAVAC</sequence>
<reference evidence="1" key="1">
    <citation type="submission" date="2018-11" db="EMBL/GenBank/DDBJ databases">
        <authorList>
            <person name="Alioto T."/>
            <person name="Alioto T."/>
        </authorList>
    </citation>
    <scope>NUCLEOTIDE SEQUENCE</scope>
</reference>
<gene>
    <name evidence="1" type="ORF">MGAL_10B037982</name>
</gene>